<dbReference type="Gene3D" id="3.40.50.150">
    <property type="entry name" value="Vaccinia Virus protein VP39"/>
    <property type="match status" value="1"/>
</dbReference>
<dbReference type="InterPro" id="IPR017182">
    <property type="entry name" value="METTL16/PsiM"/>
</dbReference>
<evidence type="ECO:0000313" key="8">
    <source>
        <dbReference type="Proteomes" id="UP000784294"/>
    </source>
</evidence>
<dbReference type="GO" id="GO:0120048">
    <property type="term" value="F:U6 snRNA (adenine-(43)-N(6))-methyltransferase activity"/>
    <property type="evidence" value="ECO:0007669"/>
    <property type="project" value="UniProtKB-EC"/>
</dbReference>
<dbReference type="GO" id="GO:0070475">
    <property type="term" value="P:rRNA base methylation"/>
    <property type="evidence" value="ECO:0007669"/>
    <property type="project" value="TreeGrafter"/>
</dbReference>
<feature type="binding site" evidence="6">
    <location>
        <position position="143"/>
    </location>
    <ligand>
        <name>S-adenosyl-L-methionine</name>
        <dbReference type="ChEBI" id="CHEBI:59789"/>
    </ligand>
</feature>
<dbReference type="Pfam" id="PF05971">
    <property type="entry name" value="Methyltransf_10"/>
    <property type="match status" value="1"/>
</dbReference>
<evidence type="ECO:0000256" key="6">
    <source>
        <dbReference type="PIRSR" id="PIRSR037350-1"/>
    </source>
</evidence>
<accession>A0A3S5B1Q4</accession>
<evidence type="ECO:0000256" key="5">
    <source>
        <dbReference type="ARBA" id="ARBA00022691"/>
    </source>
</evidence>
<dbReference type="EC" id="2.1.1.346" evidence="2"/>
<protein>
    <recommendedName>
        <fullName evidence="2">U6 snRNA m(6)A methyltransferase</fullName>
        <ecNumber evidence="2">2.1.1.346</ecNumber>
    </recommendedName>
</protein>
<dbReference type="PANTHER" id="PTHR13393">
    <property type="entry name" value="SAM-DEPENDENT METHYLTRANSFERASE"/>
    <property type="match status" value="1"/>
</dbReference>
<dbReference type="EMBL" id="CAAALY010009805">
    <property type="protein sequence ID" value="VEL10732.1"/>
    <property type="molecule type" value="Genomic_DNA"/>
</dbReference>
<evidence type="ECO:0000256" key="1">
    <source>
        <dbReference type="ARBA" id="ARBA00005878"/>
    </source>
</evidence>
<keyword evidence="3" id="KW-0489">Methyltransferase</keyword>
<evidence type="ECO:0000256" key="4">
    <source>
        <dbReference type="ARBA" id="ARBA00022679"/>
    </source>
</evidence>
<dbReference type="SUPFAM" id="SSF53335">
    <property type="entry name" value="S-adenosyl-L-methionine-dependent methyltransferases"/>
    <property type="match status" value="1"/>
</dbReference>
<reference evidence="7" key="1">
    <citation type="submission" date="2018-11" db="EMBL/GenBank/DDBJ databases">
        <authorList>
            <consortium name="Pathogen Informatics"/>
        </authorList>
    </citation>
    <scope>NUCLEOTIDE SEQUENCE</scope>
</reference>
<dbReference type="InterPro" id="IPR010286">
    <property type="entry name" value="METTL16/RlmF"/>
</dbReference>
<sequence length="288" mass="32462">MALNKYMHLRNPFRTKPNFQKLAENYDFFREAVAQDEKGKFVVDFKQPKQLAALSKAILLSEFNLEVDFPLDRMIPTVPLRMNYILWIEDLLSRMPNVLYYLFILDTKFDQGSINILDIGVGASCIYPLLGARKNDWNFVGTEIDARSFSFAIMNVFKNRLEDKIKLLRATDSGSYLGFLFGADTCGTLKSHSVPPCSISMTPFIPPTYIHIVMANPPFFADASDEMGLNSSRSMVRSTPKTASAAARHESQAPGGEVCFAMRLAKESLVYRDRIGQGVSAFFDFKLS</sequence>
<dbReference type="PIRSF" id="PIRSF037350">
    <property type="entry name" value="Mtase_ZK1128_prd"/>
    <property type="match status" value="1"/>
</dbReference>
<dbReference type="InterPro" id="IPR029063">
    <property type="entry name" value="SAM-dependent_MTases_sf"/>
</dbReference>
<dbReference type="PANTHER" id="PTHR13393:SF0">
    <property type="entry name" value="RNA N6-ADENOSINE-METHYLTRANSFERASE METTL16"/>
    <property type="match status" value="1"/>
</dbReference>
<evidence type="ECO:0000256" key="3">
    <source>
        <dbReference type="ARBA" id="ARBA00022603"/>
    </source>
</evidence>
<keyword evidence="4" id="KW-0808">Transferase</keyword>
<name>A0A3S5B1Q4_9PLAT</name>
<evidence type="ECO:0000313" key="7">
    <source>
        <dbReference type="EMBL" id="VEL10732.1"/>
    </source>
</evidence>
<dbReference type="OrthoDB" id="514248at2759"/>
<gene>
    <name evidence="7" type="ORF">PXEA_LOCUS4172</name>
</gene>
<keyword evidence="8" id="KW-1185">Reference proteome</keyword>
<dbReference type="AlphaFoldDB" id="A0A3S5B1Q4"/>
<comment type="similarity">
    <text evidence="1">Belongs to the methyltransferase superfamily. METTL16/RlmF family.</text>
</comment>
<dbReference type="GO" id="GO:0005634">
    <property type="term" value="C:nucleus"/>
    <property type="evidence" value="ECO:0007669"/>
    <property type="project" value="TreeGrafter"/>
</dbReference>
<keyword evidence="5 6" id="KW-0949">S-adenosyl-L-methionine</keyword>
<organism evidence="7 8">
    <name type="scientific">Protopolystoma xenopodis</name>
    <dbReference type="NCBI Taxonomy" id="117903"/>
    <lineage>
        <taxon>Eukaryota</taxon>
        <taxon>Metazoa</taxon>
        <taxon>Spiralia</taxon>
        <taxon>Lophotrochozoa</taxon>
        <taxon>Platyhelminthes</taxon>
        <taxon>Monogenea</taxon>
        <taxon>Polyopisthocotylea</taxon>
        <taxon>Polystomatidea</taxon>
        <taxon>Polystomatidae</taxon>
        <taxon>Protopolystoma</taxon>
    </lineage>
</organism>
<comment type="caution">
    <text evidence="7">The sequence shown here is derived from an EMBL/GenBank/DDBJ whole genome shotgun (WGS) entry which is preliminary data.</text>
</comment>
<proteinExistence type="inferred from homology"/>
<evidence type="ECO:0000256" key="2">
    <source>
        <dbReference type="ARBA" id="ARBA00012166"/>
    </source>
</evidence>
<feature type="binding site" evidence="6">
    <location>
        <position position="216"/>
    </location>
    <ligand>
        <name>S-adenosyl-L-methionine</name>
        <dbReference type="ChEBI" id="CHEBI:59789"/>
    </ligand>
</feature>
<dbReference type="Proteomes" id="UP000784294">
    <property type="component" value="Unassembled WGS sequence"/>
</dbReference>
<feature type="binding site" evidence="6">
    <location>
        <position position="81"/>
    </location>
    <ligand>
        <name>S-adenosyl-L-methionine</name>
        <dbReference type="ChEBI" id="CHEBI:59789"/>
    </ligand>
</feature>
<feature type="binding site" evidence="6">
    <location>
        <position position="120"/>
    </location>
    <ligand>
        <name>S-adenosyl-L-methionine</name>
        <dbReference type="ChEBI" id="CHEBI:59789"/>
    </ligand>
</feature>